<dbReference type="GO" id="GO:0016787">
    <property type="term" value="F:hydrolase activity"/>
    <property type="evidence" value="ECO:0007669"/>
    <property type="project" value="UniProtKB-KW"/>
</dbReference>
<protein>
    <submittedName>
        <fullName evidence="3">Carbon-nitrogen hydrolase family protein</fullName>
    </submittedName>
</protein>
<sequence>MKEIKVASVQFKVKALSEEEDFWKLVRKHVDEAKQEGAQLVVFPEYVTANLLHLGGPMSNADACEWLHNRTDQVLTKFAALSRDSGLTILGGTHVHREDGRYYNEAFMFSPDGGIGRQKKLHLTPEEQHHWPLSPGDTYSLFETAIGTVGIQICYDMEFPEGPRLLAEAGADWLLCPSFTETAHGYYRVRNCGRARAVENQVYVVMSGIVGKLPSVLQIEAGYSRAAVFAPSDYPFPANGILAQGRTNTRETVVCGVKADALEENRTKGGVAPFSDRKPELYRASAGQVRRQRL</sequence>
<comment type="similarity">
    <text evidence="1">Belongs to the carbon-nitrogen hydrolase superfamily. NIT1/NIT2 family.</text>
</comment>
<dbReference type="Pfam" id="PF00795">
    <property type="entry name" value="CN_hydrolase"/>
    <property type="match status" value="1"/>
</dbReference>
<dbReference type="InterPro" id="IPR001110">
    <property type="entry name" value="UPF0012_CS"/>
</dbReference>
<name>A0ABW2UZP6_9BACL</name>
<gene>
    <name evidence="3" type="ORF">ACFQWB_00750</name>
</gene>
<dbReference type="PANTHER" id="PTHR23088:SF50">
    <property type="entry name" value="HYDROLASE YHCX"/>
    <property type="match status" value="1"/>
</dbReference>
<dbReference type="InterPro" id="IPR036526">
    <property type="entry name" value="C-N_Hydrolase_sf"/>
</dbReference>
<feature type="domain" description="CN hydrolase" evidence="2">
    <location>
        <begin position="4"/>
        <end position="261"/>
    </location>
</feature>
<dbReference type="Gene3D" id="3.60.110.10">
    <property type="entry name" value="Carbon-nitrogen hydrolase"/>
    <property type="match status" value="1"/>
</dbReference>
<dbReference type="PROSITE" id="PS01227">
    <property type="entry name" value="UPF0012"/>
    <property type="match status" value="1"/>
</dbReference>
<dbReference type="CDD" id="cd07574">
    <property type="entry name" value="nitrilase_Rim1_like"/>
    <property type="match status" value="1"/>
</dbReference>
<reference evidence="4" key="1">
    <citation type="journal article" date="2019" name="Int. J. Syst. Evol. Microbiol.">
        <title>The Global Catalogue of Microorganisms (GCM) 10K type strain sequencing project: providing services to taxonomists for standard genome sequencing and annotation.</title>
        <authorList>
            <consortium name="The Broad Institute Genomics Platform"/>
            <consortium name="The Broad Institute Genome Sequencing Center for Infectious Disease"/>
            <person name="Wu L."/>
            <person name="Ma J."/>
        </authorList>
    </citation>
    <scope>NUCLEOTIDE SEQUENCE [LARGE SCALE GENOMIC DNA]</scope>
    <source>
        <strain evidence="4">JCM 18657</strain>
    </source>
</reference>
<dbReference type="InterPro" id="IPR003010">
    <property type="entry name" value="C-N_Hydrolase"/>
</dbReference>
<evidence type="ECO:0000313" key="3">
    <source>
        <dbReference type="EMBL" id="MFC7748473.1"/>
    </source>
</evidence>
<keyword evidence="4" id="KW-1185">Reference proteome</keyword>
<dbReference type="PANTHER" id="PTHR23088">
    <property type="entry name" value="NITRILASE-RELATED"/>
    <property type="match status" value="1"/>
</dbReference>
<proteinExistence type="inferred from homology"/>
<dbReference type="Proteomes" id="UP001596528">
    <property type="component" value="Unassembled WGS sequence"/>
</dbReference>
<dbReference type="SUPFAM" id="SSF56317">
    <property type="entry name" value="Carbon-nitrogen hydrolase"/>
    <property type="match status" value="1"/>
</dbReference>
<evidence type="ECO:0000313" key="4">
    <source>
        <dbReference type="Proteomes" id="UP001596528"/>
    </source>
</evidence>
<dbReference type="RefSeq" id="WP_138789011.1">
    <property type="nucleotide sequence ID" value="NZ_JBHTGQ010000002.1"/>
</dbReference>
<organism evidence="3 4">
    <name type="scientific">Paenibacillus thermoaerophilus</name>
    <dbReference type="NCBI Taxonomy" id="1215385"/>
    <lineage>
        <taxon>Bacteria</taxon>
        <taxon>Bacillati</taxon>
        <taxon>Bacillota</taxon>
        <taxon>Bacilli</taxon>
        <taxon>Bacillales</taxon>
        <taxon>Paenibacillaceae</taxon>
        <taxon>Paenibacillus</taxon>
    </lineage>
</organism>
<keyword evidence="3" id="KW-0378">Hydrolase</keyword>
<evidence type="ECO:0000259" key="2">
    <source>
        <dbReference type="PROSITE" id="PS50263"/>
    </source>
</evidence>
<accession>A0ABW2UZP6</accession>
<dbReference type="EMBL" id="JBHTGQ010000002">
    <property type="protein sequence ID" value="MFC7748473.1"/>
    <property type="molecule type" value="Genomic_DNA"/>
</dbReference>
<comment type="caution">
    <text evidence="3">The sequence shown here is derived from an EMBL/GenBank/DDBJ whole genome shotgun (WGS) entry which is preliminary data.</text>
</comment>
<evidence type="ECO:0000256" key="1">
    <source>
        <dbReference type="ARBA" id="ARBA00010613"/>
    </source>
</evidence>
<dbReference type="PROSITE" id="PS50263">
    <property type="entry name" value="CN_HYDROLASE"/>
    <property type="match status" value="1"/>
</dbReference>